<evidence type="ECO:0000256" key="20">
    <source>
        <dbReference type="ARBA" id="ARBA00024631"/>
    </source>
</evidence>
<keyword evidence="14" id="KW-0333">Golgi apparatus</keyword>
<dbReference type="GO" id="GO:0008092">
    <property type="term" value="F:cytoskeletal protein binding"/>
    <property type="evidence" value="ECO:0007669"/>
    <property type="project" value="InterPro"/>
</dbReference>
<evidence type="ECO:0000259" key="24">
    <source>
        <dbReference type="PROSITE" id="PS50002"/>
    </source>
</evidence>
<sequence length="2004" mass="219469">MASQNDRLAQLSYEPFTDPQIAFQPTLAAPSETATHAAQFPLAAQLLDDGDADEPPASLLVEIGPPSPRINPKRAAFSSPPPPEYTAPSVYPDGPRWESFGPSEATAERSQVPRWLTRAWSTPRPHLGRFRRPTASRPSLKERVLRQWRDYAGQDEFFARVYAYYVGKGITALFLSRLLNWLVLGFVVGFSVFLGGCVDYSQIHTAPSLAAVVVPHCWRQFSLPVQALMTIAAACYGLQLVHLVYELGQLRELHCFYTQALGISHQELQTCSWNQVVRQLVELRDQDLLAMKRRAEQTLGSKASRTAHARRLKALRLNTHDIANRIMRRDNYLIALFNRDVLNLAVPFTTWLPFGGERPSPGTPAVSTLLYPDLTKVLEWNLLFCLTGPVFDRQGHVHRKVLRESYRAELTMVLRRRFLFMGWVNLVCFPFIAVFLLLHFFYRYFDEIYRNPGSAASRQYTAYARWKFRDFNELPHLFHTRLNQSYPKAVEYLAQFPQEVVHLLARFASFIAGSFAAVLFLLTMWDYELSLEFEVTPGKTVLFYISVFGAIATASRAMLPAAFQPRDPAQALQQVLDHLHYLPTDWRGQLHTPQVRAQFEQLFDYKLRIYARELCSVVTTPFVLWFSLAPGADRLIDFFREFTVHVDGVGYVCSFAVFDFKRHGNAQYGAPGYPGNAHLVSREGKLEQSVVNFKLNHPEWTPLDPLASVYLQRVQDAFHQQQRSQILKQRDWMVQSGLMAGPPDAETRRRGKQPERDEPGGGDSAGRLQSPGLSEVNSTEASHLLYLSAMANVSHQPNPPTAGVLSLVNQFSARRMVVPVTGSFHNPSQTDTNMLYTDVCVALYDYAAQDDDELTIHEGDVLFLIDGSDADWAKVQLKPSPEMSQPATAADQPGLVPATYIERVESLGQATALYDYQAREPEELTLAEGTLLEVLLDDDLEWTFVRHNGQAGFVPTSYLDQASRSSGDVQAELDQPPTLPKREEPTEARVDSVPAAPTSPLPKSDPRDIAYWSVTEVTKKKKDARKGMLGVGDLQVFYSCTTDKSPVRQWSIEDLESYTVKKDTVQLVFARSTSPSQLQFQLASRTEATAVADKIDLTRRKAAGQLLPDAAPQLPQSPAKSPTHTQITDPVTMVEAQLAVVLYDFSAAEDGELSVTAGQMVYVLDNVSSADWWTCQLATDDVVPAQGLVPATYMQLTDASEAQVEPASTLPQAASSPTTAPRDSAPTDTLSTHPRRSRSSSTGRALGKKDDLPDPQQLRTWVDSSGSFRVEAAFVGLTDDGRIKLHKANGVRIAVPMKKFNRDAIAYIERQTGQMLQPAAKPRRKVNTDFDWFDFFTLKCDINADRALRYATAFTAESLDDSSLDTLTAELLATLGVHEDDRDKVMQGCQRALGKPTKATKQVSFGGASIIDDANEIPTPPARSDSLDRDARLAQQLQSQEVAQVAPKAAAQRRALSAIDERFERQRQIEEDELLARKLQSADRKSRRDPRNRSPRPALVDPFDNLDVLTTPSPALSSPPITVNSFRPLASPASPQPLGLGLGARKSTSKRAPPAKSAPTAIHPQQILQAQKQLSAKPISKAIAPANTPPPPVPAKAPSTVGFTQDDWTRQLPLPSAGTAAASPVATMALVPRAQAIPLATALPNPLVPVPSGSSATMVSAPAFVPTRDPPPRPSTVPTYRPIAAPATQRPPLVQMVPAVGPFAVYPLQPPAPQFAHFQTQPARPVMGMPMSTSLAMNSLVAPVGMSPSVSAPSFAAQQRPPGSSLTMASPRPSLSSMALTPSAATVPQDKYSVFRQAPSYAPGGVFQTSAAPSTSLPSQALVPFGQQQQQRQHQQPTPTYTMVSGMHGVQPTSLGMAPAVHHPGSMPPLLAPLAKVNSAPGYPLTLGATPTNPLNMVIGSLAPQPAPANYTLQPRPVGMMGAQPQQAMAWSMGPSAPASLSMVNPSNMLPVARPPSLVPGFHPTSSSPMNLGNANVFAPVNPPAPPTNRPYGVFSSANWRPSG</sequence>
<comment type="catalytic activity">
    <reaction evidence="17">
        <text>a 1,2-diacyl-sn-glycero-3-phospho-L-serine(in) = a 1,2-diacyl-sn-glycero-3-phospho-L-serine(out)</text>
        <dbReference type="Rhea" id="RHEA:38663"/>
        <dbReference type="ChEBI" id="CHEBI:57262"/>
    </reaction>
</comment>
<feature type="region of interest" description="Disordered" evidence="22">
    <location>
        <begin position="1751"/>
        <end position="1777"/>
    </location>
</feature>
<name>A0A9W8BCQ2_9FUNG</name>
<comment type="catalytic activity">
    <reaction evidence="18">
        <text>a 1,2-diacyl-sn-glycero-3-phosphoethanolamine(in) = a 1,2-diacyl-sn-glycero-3-phosphoethanolamine(out)</text>
        <dbReference type="Rhea" id="RHEA:38895"/>
        <dbReference type="ChEBI" id="CHEBI:64612"/>
    </reaction>
</comment>
<feature type="compositionally biased region" description="Low complexity" evidence="22">
    <location>
        <begin position="1509"/>
        <end position="1520"/>
    </location>
</feature>
<dbReference type="InterPro" id="IPR007241">
    <property type="entry name" value="Autophagy-rel_prot_9"/>
</dbReference>
<comment type="caution">
    <text evidence="25">The sequence shown here is derived from an EMBL/GenBank/DDBJ whole genome shotgun (WGS) entry which is preliminary data.</text>
</comment>
<keyword evidence="16 23" id="KW-0472">Membrane</keyword>
<dbReference type="InterPro" id="IPR007131">
    <property type="entry name" value="SHD1"/>
</dbReference>
<dbReference type="GO" id="GO:0005789">
    <property type="term" value="C:endoplasmic reticulum membrane"/>
    <property type="evidence" value="ECO:0007669"/>
    <property type="project" value="UniProtKB-SubCell"/>
</dbReference>
<dbReference type="GO" id="GO:0043130">
    <property type="term" value="F:ubiquitin binding"/>
    <property type="evidence" value="ECO:0007669"/>
    <property type="project" value="InterPro"/>
</dbReference>
<evidence type="ECO:0000256" key="14">
    <source>
        <dbReference type="ARBA" id="ARBA00023034"/>
    </source>
</evidence>
<dbReference type="SUPFAM" id="SSF50044">
    <property type="entry name" value="SH3-domain"/>
    <property type="match status" value="3"/>
</dbReference>
<feature type="region of interest" description="Disordered" evidence="22">
    <location>
        <begin position="737"/>
        <end position="774"/>
    </location>
</feature>
<dbReference type="GO" id="GO:0042802">
    <property type="term" value="F:identical protein binding"/>
    <property type="evidence" value="ECO:0007669"/>
    <property type="project" value="InterPro"/>
</dbReference>
<feature type="compositionally biased region" description="Basic and acidic residues" evidence="22">
    <location>
        <begin position="745"/>
        <end position="759"/>
    </location>
</feature>
<feature type="region of interest" description="Disordered" evidence="22">
    <location>
        <begin position="1981"/>
        <end position="2004"/>
    </location>
</feature>
<feature type="domain" description="SH3" evidence="24">
    <location>
        <begin position="1134"/>
        <end position="1199"/>
    </location>
</feature>
<dbReference type="Gene3D" id="2.30.30.40">
    <property type="entry name" value="SH3 Domains"/>
    <property type="match status" value="3"/>
</dbReference>
<keyword evidence="11 23" id="KW-0812">Transmembrane</keyword>
<feature type="compositionally biased region" description="Basic and acidic residues" evidence="22">
    <location>
        <begin position="980"/>
        <end position="990"/>
    </location>
</feature>
<feature type="region of interest" description="Disordered" evidence="22">
    <location>
        <begin position="48"/>
        <end position="93"/>
    </location>
</feature>
<evidence type="ECO:0000256" key="18">
    <source>
        <dbReference type="ARBA" id="ARBA00024615"/>
    </source>
</evidence>
<evidence type="ECO:0000256" key="13">
    <source>
        <dbReference type="ARBA" id="ARBA00023006"/>
    </source>
</evidence>
<dbReference type="Proteomes" id="UP001151582">
    <property type="component" value="Unassembled WGS sequence"/>
</dbReference>
<dbReference type="GO" id="GO:0034045">
    <property type="term" value="C:phagophore assembly site membrane"/>
    <property type="evidence" value="ECO:0007669"/>
    <property type="project" value="UniProtKB-SubCell"/>
</dbReference>
<evidence type="ECO:0000256" key="5">
    <source>
        <dbReference type="ARBA" id="ARBA00006185"/>
    </source>
</evidence>
<feature type="compositionally biased region" description="Basic and acidic residues" evidence="22">
    <location>
        <begin position="1479"/>
        <end position="1492"/>
    </location>
</feature>
<evidence type="ECO:0000256" key="4">
    <source>
        <dbReference type="ARBA" id="ARBA00004653"/>
    </source>
</evidence>
<dbReference type="PANTHER" id="PTHR13038:SF10">
    <property type="entry name" value="AUTOPHAGY-RELATED PROTEIN 9"/>
    <property type="match status" value="1"/>
</dbReference>
<feature type="region of interest" description="Disordered" evidence="22">
    <location>
        <begin position="1582"/>
        <end position="1601"/>
    </location>
</feature>
<feature type="domain" description="SH3" evidence="24">
    <location>
        <begin position="835"/>
        <end position="906"/>
    </location>
</feature>
<dbReference type="GO" id="GO:0034497">
    <property type="term" value="P:protein localization to phagophore assembly site"/>
    <property type="evidence" value="ECO:0007669"/>
    <property type="project" value="TreeGrafter"/>
</dbReference>
<feature type="compositionally biased region" description="Polar residues" evidence="22">
    <location>
        <begin position="1761"/>
        <end position="1777"/>
    </location>
</feature>
<evidence type="ECO:0000256" key="7">
    <source>
        <dbReference type="ARBA" id="ARBA00018074"/>
    </source>
</evidence>
<dbReference type="InterPro" id="IPR056996">
    <property type="entry name" value="PH_SLA1"/>
</dbReference>
<evidence type="ECO:0000256" key="16">
    <source>
        <dbReference type="ARBA" id="ARBA00023136"/>
    </source>
</evidence>
<dbReference type="GO" id="GO:0006869">
    <property type="term" value="P:lipid transport"/>
    <property type="evidence" value="ECO:0007669"/>
    <property type="project" value="UniProtKB-KW"/>
</dbReference>
<keyword evidence="26" id="KW-1185">Reference proteome</keyword>
<dbReference type="PROSITE" id="PS50002">
    <property type="entry name" value="SH3"/>
    <property type="match status" value="2"/>
</dbReference>
<evidence type="ECO:0000256" key="22">
    <source>
        <dbReference type="SAM" id="MobiDB-lite"/>
    </source>
</evidence>
<feature type="compositionally biased region" description="Polar residues" evidence="22">
    <location>
        <begin position="1209"/>
        <end position="1232"/>
    </location>
</feature>
<keyword evidence="10" id="KW-0813">Transport</keyword>
<dbReference type="SMART" id="SM00326">
    <property type="entry name" value="SH3"/>
    <property type="match status" value="3"/>
</dbReference>
<dbReference type="GO" id="GO:0061709">
    <property type="term" value="P:reticulophagy"/>
    <property type="evidence" value="ECO:0007669"/>
    <property type="project" value="TreeGrafter"/>
</dbReference>
<feature type="transmembrane region" description="Helical" evidence="23">
    <location>
        <begin position="178"/>
        <end position="203"/>
    </location>
</feature>
<dbReference type="GO" id="GO:0030674">
    <property type="term" value="F:protein-macromolecule adaptor activity"/>
    <property type="evidence" value="ECO:0007669"/>
    <property type="project" value="InterPro"/>
</dbReference>
<organism evidence="25 26">
    <name type="scientific">Dimargaris verticillata</name>
    <dbReference type="NCBI Taxonomy" id="2761393"/>
    <lineage>
        <taxon>Eukaryota</taxon>
        <taxon>Fungi</taxon>
        <taxon>Fungi incertae sedis</taxon>
        <taxon>Zoopagomycota</taxon>
        <taxon>Kickxellomycotina</taxon>
        <taxon>Dimargaritomycetes</taxon>
        <taxon>Dimargaritales</taxon>
        <taxon>Dimargaritaceae</taxon>
        <taxon>Dimargaris</taxon>
    </lineage>
</organism>
<dbReference type="GO" id="GO:0034727">
    <property type="term" value="P:piecemeal microautophagy of the nucleus"/>
    <property type="evidence" value="ECO:0007669"/>
    <property type="project" value="TreeGrafter"/>
</dbReference>
<dbReference type="Gene3D" id="1.10.150.50">
    <property type="entry name" value="Transcription Factor, Ets-1"/>
    <property type="match status" value="1"/>
</dbReference>
<evidence type="ECO:0000256" key="10">
    <source>
        <dbReference type="ARBA" id="ARBA00022448"/>
    </source>
</evidence>
<dbReference type="Pfam" id="PF04109">
    <property type="entry name" value="ATG9"/>
    <property type="match status" value="1"/>
</dbReference>
<comment type="catalytic activity">
    <reaction evidence="20">
        <text>a 1,2-diacyl-sn-glycero-3-phosphocholine(in) = a 1,2-diacyl-sn-glycero-3-phosphocholine(out)</text>
        <dbReference type="Rhea" id="RHEA:38571"/>
        <dbReference type="ChEBI" id="CHEBI:57643"/>
    </reaction>
</comment>
<evidence type="ECO:0000256" key="11">
    <source>
        <dbReference type="ARBA" id="ARBA00022692"/>
    </source>
</evidence>
<evidence type="ECO:0000256" key="2">
    <source>
        <dbReference type="ARBA" id="ARBA00004477"/>
    </source>
</evidence>
<protein>
    <recommendedName>
        <fullName evidence="8">Actin cytoskeleton-regulatory complex protein SLA1</fullName>
    </recommendedName>
    <alternativeName>
        <fullName evidence="7">Autophagy-related protein 9</fullName>
    </alternativeName>
</protein>
<evidence type="ECO:0000256" key="19">
    <source>
        <dbReference type="ARBA" id="ARBA00024621"/>
    </source>
</evidence>
<dbReference type="Pfam" id="PF00018">
    <property type="entry name" value="SH3_1"/>
    <property type="match status" value="3"/>
</dbReference>
<feature type="region of interest" description="Disordered" evidence="22">
    <location>
        <begin position="1479"/>
        <end position="1563"/>
    </location>
</feature>
<dbReference type="GO" id="GO:0000139">
    <property type="term" value="C:Golgi membrane"/>
    <property type="evidence" value="ECO:0007669"/>
    <property type="project" value="UniProtKB-SubCell"/>
</dbReference>
<evidence type="ECO:0000256" key="1">
    <source>
        <dbReference type="ARBA" id="ARBA00004439"/>
    </source>
</evidence>
<dbReference type="Gene3D" id="2.30.30.700">
    <property type="entry name" value="SLA1 homology domain 1"/>
    <property type="match status" value="1"/>
</dbReference>
<evidence type="ECO:0000256" key="3">
    <source>
        <dbReference type="ARBA" id="ARBA00004511"/>
    </source>
</evidence>
<evidence type="ECO:0000256" key="9">
    <source>
        <dbReference type="ARBA" id="ARBA00022443"/>
    </source>
</evidence>
<evidence type="ECO:0000256" key="12">
    <source>
        <dbReference type="ARBA" id="ARBA00022989"/>
    </source>
</evidence>
<keyword evidence="9 21" id="KW-0728">SH3 domain</keyword>
<gene>
    <name evidence="25" type="primary">ATG9</name>
    <name evidence="25" type="ORF">H4R34_000761</name>
</gene>
<comment type="subcellular location">
    <subcellularLocation>
        <location evidence="1">Cytoplasmic vesicle membrane</location>
        <topology evidence="1">Multi-pass membrane protein</topology>
    </subcellularLocation>
    <subcellularLocation>
        <location evidence="2">Endoplasmic reticulum membrane</location>
        <topology evidence="2">Multi-pass membrane protein</topology>
    </subcellularLocation>
    <subcellularLocation>
        <location evidence="4">Golgi apparatus membrane</location>
        <topology evidence="4">Multi-pass membrane protein</topology>
    </subcellularLocation>
    <subcellularLocation>
        <location evidence="3">Preautophagosomal structure membrane</location>
        <topology evidence="3">Multi-pass membrane protein</topology>
    </subcellularLocation>
</comment>
<accession>A0A9W8BCQ2</accession>
<dbReference type="Pfam" id="PF03983">
    <property type="entry name" value="SHD1"/>
    <property type="match status" value="1"/>
</dbReference>
<evidence type="ECO:0000313" key="26">
    <source>
        <dbReference type="Proteomes" id="UP001151582"/>
    </source>
</evidence>
<evidence type="ECO:0000256" key="23">
    <source>
        <dbReference type="SAM" id="Phobius"/>
    </source>
</evidence>
<dbReference type="EMBL" id="JANBQB010000024">
    <property type="protein sequence ID" value="KAJ1984293.1"/>
    <property type="molecule type" value="Genomic_DNA"/>
</dbReference>
<comment type="similarity">
    <text evidence="6">Belongs to the SLA1 family.</text>
</comment>
<dbReference type="GO" id="GO:0030659">
    <property type="term" value="C:cytoplasmic vesicle membrane"/>
    <property type="evidence" value="ECO:0007669"/>
    <property type="project" value="UniProtKB-SubCell"/>
</dbReference>
<evidence type="ECO:0000256" key="15">
    <source>
        <dbReference type="ARBA" id="ARBA00023055"/>
    </source>
</evidence>
<evidence type="ECO:0000256" key="21">
    <source>
        <dbReference type="PROSITE-ProRule" id="PRU00192"/>
    </source>
</evidence>
<keyword evidence="15" id="KW-0445">Lipid transport</keyword>
<proteinExistence type="inferred from homology"/>
<comment type="catalytic activity">
    <reaction evidence="19">
        <text>a 1,2-diacyl-sn-glycero-3-phospho-(1D-myo-inositol-3-phosphate)(in) = a 1,2-diacyl-sn-glycero-3-phospho-(1D-myo-inositol-3-phosphate)(out)</text>
        <dbReference type="Rhea" id="RHEA:67920"/>
        <dbReference type="ChEBI" id="CHEBI:58088"/>
    </reaction>
</comment>
<feature type="region of interest" description="Disordered" evidence="22">
    <location>
        <begin position="964"/>
        <end position="1007"/>
    </location>
</feature>
<feature type="region of interest" description="Disordered" evidence="22">
    <location>
        <begin position="1200"/>
        <end position="1260"/>
    </location>
</feature>
<keyword evidence="13" id="KW-0072">Autophagy</keyword>
<evidence type="ECO:0000313" key="25">
    <source>
        <dbReference type="EMBL" id="KAJ1984293.1"/>
    </source>
</evidence>
<dbReference type="PRINTS" id="PR00452">
    <property type="entry name" value="SH3DOMAIN"/>
</dbReference>
<dbReference type="OrthoDB" id="2020634at2759"/>
<comment type="similarity">
    <text evidence="5">Belongs to the ATG9 family.</text>
</comment>
<evidence type="ECO:0000256" key="8">
    <source>
        <dbReference type="ARBA" id="ARBA00020357"/>
    </source>
</evidence>
<dbReference type="PANTHER" id="PTHR13038">
    <property type="entry name" value="APG9 AUTOPHAGY 9"/>
    <property type="match status" value="1"/>
</dbReference>
<dbReference type="GO" id="GO:0005776">
    <property type="term" value="C:autophagosome"/>
    <property type="evidence" value="ECO:0007669"/>
    <property type="project" value="TreeGrafter"/>
</dbReference>
<dbReference type="Pfam" id="PF24081">
    <property type="entry name" value="PH_SLA1"/>
    <property type="match status" value="1"/>
</dbReference>
<feature type="transmembrane region" description="Helical" evidence="23">
    <location>
        <begin position="418"/>
        <end position="442"/>
    </location>
</feature>
<feature type="transmembrane region" description="Helical" evidence="23">
    <location>
        <begin position="542"/>
        <end position="563"/>
    </location>
</feature>
<dbReference type="InterPro" id="IPR013761">
    <property type="entry name" value="SAM/pointed_sf"/>
</dbReference>
<keyword evidence="12 23" id="KW-1133">Transmembrane helix</keyword>
<feature type="transmembrane region" description="Helical" evidence="23">
    <location>
        <begin position="503"/>
        <end position="522"/>
    </location>
</feature>
<reference evidence="25" key="1">
    <citation type="submission" date="2022-07" db="EMBL/GenBank/DDBJ databases">
        <title>Phylogenomic reconstructions and comparative analyses of Kickxellomycotina fungi.</title>
        <authorList>
            <person name="Reynolds N.K."/>
            <person name="Stajich J.E."/>
            <person name="Barry K."/>
            <person name="Grigoriev I.V."/>
            <person name="Crous P."/>
            <person name="Smith M.E."/>
        </authorList>
    </citation>
    <scope>NUCLEOTIDE SEQUENCE</scope>
    <source>
        <strain evidence="25">RSA 567</strain>
    </source>
</reference>
<dbReference type="GO" id="GO:0000422">
    <property type="term" value="P:autophagy of mitochondrion"/>
    <property type="evidence" value="ECO:0007669"/>
    <property type="project" value="TreeGrafter"/>
</dbReference>
<evidence type="ECO:0000256" key="6">
    <source>
        <dbReference type="ARBA" id="ARBA00007948"/>
    </source>
</evidence>
<evidence type="ECO:0000256" key="17">
    <source>
        <dbReference type="ARBA" id="ARBA00024479"/>
    </source>
</evidence>
<dbReference type="InterPro" id="IPR036028">
    <property type="entry name" value="SH3-like_dom_sf"/>
</dbReference>
<dbReference type="InterPro" id="IPR001452">
    <property type="entry name" value="SH3_domain"/>
</dbReference>